<dbReference type="Proteomes" id="UP000048984">
    <property type="component" value="Unassembled WGS sequence"/>
</dbReference>
<dbReference type="EMBL" id="LJYW01000001">
    <property type="protein sequence ID" value="KPL52523.1"/>
    <property type="molecule type" value="Genomic_DNA"/>
</dbReference>
<keyword evidence="4" id="KW-1185">Reference proteome</keyword>
<evidence type="ECO:0000256" key="1">
    <source>
        <dbReference type="SAM" id="Phobius"/>
    </source>
</evidence>
<dbReference type="RefSeq" id="WP_054358686.1">
    <property type="nucleotide sequence ID" value="NZ_JAPCYQ010000001.1"/>
</dbReference>
<keyword evidence="1" id="KW-0472">Membrane</keyword>
<proteinExistence type="predicted"/>
<evidence type="ECO:0008006" key="5">
    <source>
        <dbReference type="Google" id="ProtNLM"/>
    </source>
</evidence>
<comment type="caution">
    <text evidence="3">The sequence shown here is derived from an EMBL/GenBank/DDBJ whole genome shotgun (WGS) entry which is preliminary data.</text>
</comment>
<evidence type="ECO:0000256" key="2">
    <source>
        <dbReference type="SAM" id="SignalP"/>
    </source>
</evidence>
<reference evidence="3 4" key="1">
    <citation type="submission" date="2015-09" db="EMBL/GenBank/DDBJ databases">
        <authorList>
            <person name="Jackson K.R."/>
            <person name="Lunt B.L."/>
            <person name="Fisher J.N.B."/>
            <person name="Gardner A.V."/>
            <person name="Bailey M.E."/>
            <person name="Deus L.M."/>
            <person name="Earl A.S."/>
            <person name="Gibby P.D."/>
            <person name="Hartmann K.A."/>
            <person name="Liu J.E."/>
            <person name="Manci A.M."/>
            <person name="Nielsen D.A."/>
            <person name="Solomon M.B."/>
            <person name="Breakwell D.P."/>
            <person name="Burnett S.H."/>
            <person name="Grose J.H."/>
        </authorList>
    </citation>
    <scope>NUCLEOTIDE SEQUENCE [LARGE SCALE GENOMIC DNA]</scope>
    <source>
        <strain evidence="3 4">16</strain>
    </source>
</reference>
<keyword evidence="1" id="KW-1133">Transmembrane helix</keyword>
<reference evidence="3 4" key="2">
    <citation type="submission" date="2015-10" db="EMBL/GenBank/DDBJ databases">
        <title>Draft Genome Sequence of Prosthecomicrobium hirschii ATCC 27832.</title>
        <authorList>
            <person name="Daniel J."/>
            <person name="Givan S.A."/>
            <person name="Brun Y.V."/>
            <person name="Brown P.J."/>
        </authorList>
    </citation>
    <scope>NUCLEOTIDE SEQUENCE [LARGE SCALE GENOMIC DNA]</scope>
    <source>
        <strain evidence="3 4">16</strain>
    </source>
</reference>
<dbReference type="STRING" id="665126.ABB55_10060"/>
<accession>A0A0P6WCU0</accession>
<evidence type="ECO:0000313" key="3">
    <source>
        <dbReference type="EMBL" id="KPL52523.1"/>
    </source>
</evidence>
<organism evidence="3 4">
    <name type="scientific">Prosthecodimorpha hirschii</name>
    <dbReference type="NCBI Taxonomy" id="665126"/>
    <lineage>
        <taxon>Bacteria</taxon>
        <taxon>Pseudomonadati</taxon>
        <taxon>Pseudomonadota</taxon>
        <taxon>Alphaproteobacteria</taxon>
        <taxon>Hyphomicrobiales</taxon>
        <taxon>Ancalomicrobiaceae</taxon>
        <taxon>Prosthecodimorpha</taxon>
    </lineage>
</organism>
<protein>
    <recommendedName>
        <fullName evidence="5">CTP synthetase</fullName>
    </recommendedName>
</protein>
<dbReference type="AlphaFoldDB" id="A0A0P6WCU0"/>
<feature type="chain" id="PRO_5006132291" description="CTP synthetase" evidence="2">
    <location>
        <begin position="24"/>
        <end position="76"/>
    </location>
</feature>
<gene>
    <name evidence="3" type="ORF">ABB55_10060</name>
</gene>
<sequence length="76" mass="7675">MRLRPLFLVGLVLVMTGSGVAAAAGSLAWRGLIPADTGLVAFGLAAAALTAGITFVIKAIVPKKRRDAAQGSETTP</sequence>
<feature type="signal peptide" evidence="2">
    <location>
        <begin position="1"/>
        <end position="23"/>
    </location>
</feature>
<name>A0A0P6WCU0_9HYPH</name>
<keyword evidence="2" id="KW-0732">Signal</keyword>
<evidence type="ECO:0000313" key="4">
    <source>
        <dbReference type="Proteomes" id="UP000048984"/>
    </source>
</evidence>
<keyword evidence="1" id="KW-0812">Transmembrane</keyword>
<feature type="transmembrane region" description="Helical" evidence="1">
    <location>
        <begin position="39"/>
        <end position="61"/>
    </location>
</feature>